<dbReference type="PANTHER" id="PTHR12677:SF55">
    <property type="entry name" value="UNDECAPRENYL PHOSPHATE TRANSPORTER SAOUHSC_00901-RELATED"/>
    <property type="match status" value="1"/>
</dbReference>
<dbReference type="Pfam" id="PF09335">
    <property type="entry name" value="VTT_dom"/>
    <property type="match status" value="1"/>
</dbReference>
<comment type="caution">
    <text evidence="8">The sequence shown here is derived from an EMBL/GenBank/DDBJ whole genome shotgun (WGS) entry which is preliminary data.</text>
</comment>
<feature type="transmembrane region" description="Helical" evidence="6">
    <location>
        <begin position="56"/>
        <end position="80"/>
    </location>
</feature>
<keyword evidence="2 6" id="KW-1003">Cell membrane</keyword>
<feature type="transmembrane region" description="Helical" evidence="6">
    <location>
        <begin position="24"/>
        <end position="49"/>
    </location>
</feature>
<keyword evidence="9" id="KW-1185">Reference proteome</keyword>
<feature type="domain" description="VTT" evidence="7">
    <location>
        <begin position="46"/>
        <end position="161"/>
    </location>
</feature>
<evidence type="ECO:0000256" key="1">
    <source>
        <dbReference type="ARBA" id="ARBA00004651"/>
    </source>
</evidence>
<dbReference type="eggNOG" id="COG0398">
    <property type="taxonomic scope" value="Bacteria"/>
</dbReference>
<comment type="subcellular location">
    <subcellularLocation>
        <location evidence="1 6">Cell membrane</location>
        <topology evidence="1 6">Multi-pass membrane protein</topology>
    </subcellularLocation>
</comment>
<keyword evidence="5 6" id="KW-0472">Membrane</keyword>
<name>A0A073KCY4_9BACI</name>
<gene>
    <name evidence="8" type="ORF">BAMA_17155</name>
</gene>
<evidence type="ECO:0000256" key="2">
    <source>
        <dbReference type="ARBA" id="ARBA00022475"/>
    </source>
</evidence>
<evidence type="ECO:0000259" key="7">
    <source>
        <dbReference type="Pfam" id="PF09335"/>
    </source>
</evidence>
<comment type="similarity">
    <text evidence="6">Belongs to the TVP38/TMEM64 family.</text>
</comment>
<reference evidence="8 9" key="1">
    <citation type="submission" date="2014-06" db="EMBL/GenBank/DDBJ databases">
        <title>Draft genome sequence of Bacillus manliponensis JCM 15802 (MCCC 1A00708).</title>
        <authorList>
            <person name="Lai Q."/>
            <person name="Liu Y."/>
            <person name="Shao Z."/>
        </authorList>
    </citation>
    <scope>NUCLEOTIDE SEQUENCE [LARGE SCALE GENOMIC DNA]</scope>
    <source>
        <strain evidence="8 9">JCM 15802</strain>
    </source>
</reference>
<evidence type="ECO:0000313" key="9">
    <source>
        <dbReference type="Proteomes" id="UP000027822"/>
    </source>
</evidence>
<sequence length="199" mass="22532">MDLQTIREYFTIENMEQLVSSYRAFGPLLGIGLPMIEAIIPALPLILFVMANAAAFGLGFGFLYSWIGSVLGALIVFSVIRRFGRSRFFSFVNKHEKVRKAMMWIERKGFAPIFILFCFPFTPSALINVVAGLSRISKRQFVLALGLGKFVMIFVLSYIGHDLMSFIYNPIKTVVVAIAVFILWYVGKKIEVKLELTRD</sequence>
<evidence type="ECO:0000256" key="6">
    <source>
        <dbReference type="RuleBase" id="RU366058"/>
    </source>
</evidence>
<dbReference type="EMBL" id="JOTN01000004">
    <property type="protein sequence ID" value="KEK20173.1"/>
    <property type="molecule type" value="Genomic_DNA"/>
</dbReference>
<dbReference type="GO" id="GO:0005886">
    <property type="term" value="C:plasma membrane"/>
    <property type="evidence" value="ECO:0007669"/>
    <property type="project" value="UniProtKB-SubCell"/>
</dbReference>
<dbReference type="InterPro" id="IPR015414">
    <property type="entry name" value="TMEM64"/>
</dbReference>
<organism evidence="8 9">
    <name type="scientific">Bacillus manliponensis</name>
    <dbReference type="NCBI Taxonomy" id="574376"/>
    <lineage>
        <taxon>Bacteria</taxon>
        <taxon>Bacillati</taxon>
        <taxon>Bacillota</taxon>
        <taxon>Bacilli</taxon>
        <taxon>Bacillales</taxon>
        <taxon>Bacillaceae</taxon>
        <taxon>Bacillus</taxon>
        <taxon>Bacillus cereus group</taxon>
    </lineage>
</organism>
<dbReference type="AlphaFoldDB" id="A0A073KCY4"/>
<dbReference type="PANTHER" id="PTHR12677">
    <property type="entry name" value="GOLGI APPARATUS MEMBRANE PROTEIN TVP38-RELATED"/>
    <property type="match status" value="1"/>
</dbReference>
<feature type="transmembrane region" description="Helical" evidence="6">
    <location>
        <begin position="141"/>
        <end position="160"/>
    </location>
</feature>
<feature type="transmembrane region" description="Helical" evidence="6">
    <location>
        <begin position="109"/>
        <end position="129"/>
    </location>
</feature>
<accession>A0A073KCY4</accession>
<keyword evidence="4 6" id="KW-1133">Transmembrane helix</keyword>
<dbReference type="InterPro" id="IPR032816">
    <property type="entry name" value="VTT_dom"/>
</dbReference>
<feature type="transmembrane region" description="Helical" evidence="6">
    <location>
        <begin position="166"/>
        <end position="186"/>
    </location>
</feature>
<dbReference type="Proteomes" id="UP000027822">
    <property type="component" value="Unassembled WGS sequence"/>
</dbReference>
<proteinExistence type="inferred from homology"/>
<dbReference type="RefSeq" id="WP_034637439.1">
    <property type="nucleotide sequence ID" value="NZ_CBCSJC010000003.1"/>
</dbReference>
<protein>
    <recommendedName>
        <fullName evidence="6">TVP38/TMEM64 family membrane protein</fullName>
    </recommendedName>
</protein>
<dbReference type="OrthoDB" id="1651121at2"/>
<evidence type="ECO:0000313" key="8">
    <source>
        <dbReference type="EMBL" id="KEK20173.1"/>
    </source>
</evidence>
<evidence type="ECO:0000256" key="5">
    <source>
        <dbReference type="ARBA" id="ARBA00023136"/>
    </source>
</evidence>
<evidence type="ECO:0000256" key="4">
    <source>
        <dbReference type="ARBA" id="ARBA00022989"/>
    </source>
</evidence>
<dbReference type="STRING" id="574376.BAMA_17155"/>
<evidence type="ECO:0000256" key="3">
    <source>
        <dbReference type="ARBA" id="ARBA00022692"/>
    </source>
</evidence>
<keyword evidence="3 6" id="KW-0812">Transmembrane</keyword>